<evidence type="ECO:0000313" key="2">
    <source>
        <dbReference type="Proteomes" id="UP000000260"/>
    </source>
</evidence>
<dbReference type="Proteomes" id="UP000000260">
    <property type="component" value="Chromosome"/>
</dbReference>
<dbReference type="HOGENOM" id="CLU_2536930_0_0_6"/>
<evidence type="ECO:0000313" key="1">
    <source>
        <dbReference type="EMBL" id="ABU78241.1"/>
    </source>
</evidence>
<protein>
    <submittedName>
        <fullName evidence="1">Uncharacterized protein</fullName>
    </submittedName>
</protein>
<dbReference type="PATRIC" id="fig|290339.8.peg.2692"/>
<keyword evidence="2" id="KW-1185">Reference proteome</keyword>
<name>A7MN42_CROS8</name>
<gene>
    <name evidence="1" type="ordered locus">ESA_03012</name>
</gene>
<dbReference type="AlphaFoldDB" id="A7MN42"/>
<organism evidence="1 2">
    <name type="scientific">Cronobacter sakazakii (strain ATCC BAA-894)</name>
    <name type="common">Enterobacter sakazakii</name>
    <dbReference type="NCBI Taxonomy" id="290339"/>
    <lineage>
        <taxon>Bacteria</taxon>
        <taxon>Pseudomonadati</taxon>
        <taxon>Pseudomonadota</taxon>
        <taxon>Gammaproteobacteria</taxon>
        <taxon>Enterobacterales</taxon>
        <taxon>Enterobacteriaceae</taxon>
        <taxon>Cronobacter</taxon>
    </lineage>
</organism>
<accession>A7MN42</accession>
<dbReference type="KEGG" id="esa:ESA_03012"/>
<sequence>MLLNNKDYDDAGAPLKDFIMEIGSLDGLIATAQELAKPVFAINLQADTDFRGNVADTYRAKIEDVRQGFEAGARKIIALTDKF</sequence>
<dbReference type="EMBL" id="CP000783">
    <property type="protein sequence ID" value="ABU78241.1"/>
    <property type="molecule type" value="Genomic_DNA"/>
</dbReference>
<proteinExistence type="predicted"/>
<reference evidence="1 2" key="1">
    <citation type="journal article" date="2010" name="PLoS ONE">
        <title>Genome sequence of Cronobacter sakazakii BAA-894 and comparative genomic hybridization analysis with other Cronobacter species.</title>
        <authorList>
            <person name="Kucerova E."/>
            <person name="Clifton S.W."/>
            <person name="Xia X.Q."/>
            <person name="Long F."/>
            <person name="Porwollik S."/>
            <person name="Fulton L."/>
            <person name="Fronick C."/>
            <person name="Minx P."/>
            <person name="Kyung K."/>
            <person name="Warren W."/>
            <person name="Fulton R."/>
            <person name="Feng D."/>
            <person name="Wollam A."/>
            <person name="Shah N."/>
            <person name="Bhonagiri V."/>
            <person name="Nash W.E."/>
            <person name="Hallsworth-Pepin K."/>
            <person name="Wilson R.K."/>
            <person name="McClelland M."/>
            <person name="Forsythe S.J."/>
        </authorList>
    </citation>
    <scope>NUCLEOTIDE SEQUENCE [LARGE SCALE GENOMIC DNA]</scope>
    <source>
        <strain evidence="1 2">ATCC BAA-894</strain>
    </source>
</reference>